<dbReference type="InterPro" id="IPR000652">
    <property type="entry name" value="Triosephosphate_isomerase"/>
</dbReference>
<dbReference type="InterPro" id="IPR022896">
    <property type="entry name" value="TrioseP_Isoase_bac/euk"/>
</dbReference>
<keyword evidence="4 7" id="KW-0963">Cytoplasm</keyword>
<dbReference type="PROSITE" id="PS51440">
    <property type="entry name" value="TIM_2"/>
    <property type="match status" value="1"/>
</dbReference>
<evidence type="ECO:0000313" key="10">
    <source>
        <dbReference type="Proteomes" id="UP000019151"/>
    </source>
</evidence>
<comment type="function">
    <text evidence="7">Involved in the gluconeogenesis. Catalyzes stereospecifically the conversion of dihydroxyacetone phosphate (DHAP) to D-glyceraldehyde-3-phosphate (G3P).</text>
</comment>
<feature type="active site" description="Electrophile" evidence="7">
    <location>
        <position position="96"/>
    </location>
</feature>
<comment type="pathway">
    <text evidence="7 8">Carbohydrate biosynthesis; gluconeogenesis.</text>
</comment>
<feature type="binding site" evidence="7">
    <location>
        <position position="174"/>
    </location>
    <ligand>
        <name>substrate</name>
    </ligand>
</feature>
<dbReference type="OrthoDB" id="9809429at2"/>
<dbReference type="eggNOG" id="COG0149">
    <property type="taxonomic scope" value="Bacteria"/>
</dbReference>
<dbReference type="HOGENOM" id="CLU_024251_2_3_0"/>
<feature type="active site" description="Proton acceptor" evidence="7">
    <location>
        <position position="168"/>
    </location>
</feature>
<feature type="binding site" evidence="7">
    <location>
        <begin position="9"/>
        <end position="11"/>
    </location>
    <ligand>
        <name>substrate</name>
    </ligand>
</feature>
<evidence type="ECO:0000313" key="9">
    <source>
        <dbReference type="EMBL" id="AHG90845.1"/>
    </source>
</evidence>
<dbReference type="KEGG" id="gba:J421_3308"/>
<accession>W0RKJ8</accession>
<dbReference type="InParanoid" id="W0RKJ8"/>
<dbReference type="GO" id="GO:0019563">
    <property type="term" value="P:glycerol catabolic process"/>
    <property type="evidence" value="ECO:0007669"/>
    <property type="project" value="TreeGrafter"/>
</dbReference>
<dbReference type="GO" id="GO:0046166">
    <property type="term" value="P:glyceraldehyde-3-phosphate biosynthetic process"/>
    <property type="evidence" value="ECO:0007669"/>
    <property type="project" value="TreeGrafter"/>
</dbReference>
<dbReference type="Proteomes" id="UP000019151">
    <property type="component" value="Chromosome"/>
</dbReference>
<comment type="pathway">
    <text evidence="1 7 8">Carbohydrate degradation; glycolysis; D-glyceraldehyde 3-phosphate from glycerone phosphate: step 1/1.</text>
</comment>
<dbReference type="UniPathway" id="UPA00138"/>
<dbReference type="EMBL" id="CP007128">
    <property type="protein sequence ID" value="AHG90845.1"/>
    <property type="molecule type" value="Genomic_DNA"/>
</dbReference>
<comment type="subcellular location">
    <subcellularLocation>
        <location evidence="7 8">Cytoplasm</location>
    </subcellularLocation>
</comment>
<name>W0RKJ8_9BACT</name>
<comment type="subunit">
    <text evidence="7 8">Homodimer.</text>
</comment>
<dbReference type="FunCoup" id="W0RKJ8">
    <property type="interactions" value="490"/>
</dbReference>
<sequence>MLKPILAANWKMNHGPTDARAFMRNFLAHYRRDNDRTVAFFPPSITLAAVQQALADRHEFVLGVQNIHHEASGAFTGEISAGMARDAGARLVLVGHSERRHVFGETDEQTALKCELVCKAGLVPMLCVGEKLEEREAGQTEQVVLRQLDAGISRLEPTNVATMLIAYEPVWAIGTGRTATPQDASAVHAAIRRHLRERIGERAAVLPILYGGSVNRGNARLLLAAPDVDGLLVGGASLDAGNWAAICQE</sequence>
<feature type="binding site" evidence="7">
    <location>
        <position position="213"/>
    </location>
    <ligand>
        <name>substrate</name>
    </ligand>
</feature>
<dbReference type="AlphaFoldDB" id="W0RKJ8"/>
<dbReference type="GO" id="GO:0006096">
    <property type="term" value="P:glycolytic process"/>
    <property type="evidence" value="ECO:0007669"/>
    <property type="project" value="UniProtKB-UniRule"/>
</dbReference>
<dbReference type="HAMAP" id="MF_00147_B">
    <property type="entry name" value="TIM_B"/>
    <property type="match status" value="1"/>
</dbReference>
<dbReference type="GO" id="GO:0006094">
    <property type="term" value="P:gluconeogenesis"/>
    <property type="evidence" value="ECO:0007669"/>
    <property type="project" value="UniProtKB-UniRule"/>
</dbReference>
<dbReference type="InterPro" id="IPR013785">
    <property type="entry name" value="Aldolase_TIM"/>
</dbReference>
<dbReference type="PANTHER" id="PTHR21139:SF42">
    <property type="entry name" value="TRIOSEPHOSPHATE ISOMERASE"/>
    <property type="match status" value="1"/>
</dbReference>
<comment type="similarity">
    <text evidence="2 7 8">Belongs to the triosephosphate isomerase family.</text>
</comment>
<dbReference type="PROSITE" id="PS00171">
    <property type="entry name" value="TIM_1"/>
    <property type="match status" value="1"/>
</dbReference>
<dbReference type="FunFam" id="3.20.20.70:FF:000016">
    <property type="entry name" value="Triosephosphate isomerase"/>
    <property type="match status" value="1"/>
</dbReference>
<dbReference type="GO" id="GO:0005829">
    <property type="term" value="C:cytosol"/>
    <property type="evidence" value="ECO:0007669"/>
    <property type="project" value="TreeGrafter"/>
</dbReference>
<dbReference type="Pfam" id="PF00121">
    <property type="entry name" value="TIM"/>
    <property type="match status" value="1"/>
</dbReference>
<dbReference type="STRING" id="861299.J421_3308"/>
<feature type="binding site" evidence="7">
    <location>
        <begin position="234"/>
        <end position="235"/>
    </location>
    <ligand>
        <name>substrate</name>
    </ligand>
</feature>
<dbReference type="PANTHER" id="PTHR21139">
    <property type="entry name" value="TRIOSEPHOSPHATE ISOMERASE"/>
    <property type="match status" value="1"/>
</dbReference>
<keyword evidence="6 7" id="KW-0413">Isomerase</keyword>
<gene>
    <name evidence="7" type="primary">tpiA</name>
    <name evidence="9" type="ORF">J421_3308</name>
</gene>
<dbReference type="CDD" id="cd00311">
    <property type="entry name" value="TIM"/>
    <property type="match status" value="1"/>
</dbReference>
<keyword evidence="10" id="KW-1185">Reference proteome</keyword>
<evidence type="ECO:0000256" key="2">
    <source>
        <dbReference type="ARBA" id="ARBA00007422"/>
    </source>
</evidence>
<evidence type="ECO:0000256" key="3">
    <source>
        <dbReference type="ARBA" id="ARBA00022432"/>
    </source>
</evidence>
<dbReference type="NCBIfam" id="TIGR00419">
    <property type="entry name" value="tim"/>
    <property type="match status" value="1"/>
</dbReference>
<dbReference type="EC" id="5.3.1.1" evidence="7 8"/>
<dbReference type="SUPFAM" id="SSF51351">
    <property type="entry name" value="Triosephosphate isomerase (TIM)"/>
    <property type="match status" value="1"/>
</dbReference>
<comment type="catalytic activity">
    <reaction evidence="7 8">
        <text>D-glyceraldehyde 3-phosphate = dihydroxyacetone phosphate</text>
        <dbReference type="Rhea" id="RHEA:18585"/>
        <dbReference type="ChEBI" id="CHEBI:57642"/>
        <dbReference type="ChEBI" id="CHEBI:59776"/>
        <dbReference type="EC" id="5.3.1.1"/>
    </reaction>
</comment>
<dbReference type="RefSeq" id="WP_025412311.1">
    <property type="nucleotide sequence ID" value="NZ_CP007128.1"/>
</dbReference>
<evidence type="ECO:0000256" key="5">
    <source>
        <dbReference type="ARBA" id="ARBA00023152"/>
    </source>
</evidence>
<dbReference type="PATRIC" id="fig|861299.3.peg.3360"/>
<evidence type="ECO:0000256" key="1">
    <source>
        <dbReference type="ARBA" id="ARBA00004680"/>
    </source>
</evidence>
<evidence type="ECO:0000256" key="4">
    <source>
        <dbReference type="ARBA" id="ARBA00022490"/>
    </source>
</evidence>
<dbReference type="InterPro" id="IPR035990">
    <property type="entry name" value="TIM_sf"/>
</dbReference>
<dbReference type="UniPathway" id="UPA00109">
    <property type="reaction ID" value="UER00189"/>
</dbReference>
<dbReference type="GO" id="GO:0004807">
    <property type="term" value="F:triose-phosphate isomerase activity"/>
    <property type="evidence" value="ECO:0007669"/>
    <property type="project" value="UniProtKB-UniRule"/>
</dbReference>
<dbReference type="Gene3D" id="3.20.20.70">
    <property type="entry name" value="Aldolase class I"/>
    <property type="match status" value="1"/>
</dbReference>
<organism evidence="9 10">
    <name type="scientific">Gemmatirosa kalamazoonensis</name>
    <dbReference type="NCBI Taxonomy" id="861299"/>
    <lineage>
        <taxon>Bacteria</taxon>
        <taxon>Pseudomonadati</taxon>
        <taxon>Gemmatimonadota</taxon>
        <taxon>Gemmatimonadia</taxon>
        <taxon>Gemmatimonadales</taxon>
        <taxon>Gemmatimonadaceae</taxon>
        <taxon>Gemmatirosa</taxon>
    </lineage>
</organism>
<proteinExistence type="inferred from homology"/>
<evidence type="ECO:0000256" key="6">
    <source>
        <dbReference type="ARBA" id="ARBA00023235"/>
    </source>
</evidence>
<reference evidence="9 10" key="1">
    <citation type="journal article" date="2014" name="Genome Announc.">
        <title>Genome Sequence and Methylome of Soil Bacterium Gemmatirosa kalamazoonensis KBS708T, a Member of the Rarely Cultivated Gemmatimonadetes Phylum.</title>
        <authorList>
            <person name="Debruyn J.M."/>
            <person name="Radosevich M."/>
            <person name="Wommack K.E."/>
            <person name="Polson S.W."/>
            <person name="Hauser L.J."/>
            <person name="Fawaz M.N."/>
            <person name="Korlach J."/>
            <person name="Tsai Y.C."/>
        </authorList>
    </citation>
    <scope>NUCLEOTIDE SEQUENCE [LARGE SCALE GENOMIC DNA]</scope>
    <source>
        <strain evidence="9 10">KBS708</strain>
    </source>
</reference>
<evidence type="ECO:0000256" key="8">
    <source>
        <dbReference type="RuleBase" id="RU363013"/>
    </source>
</evidence>
<protein>
    <recommendedName>
        <fullName evidence="7 8">Triosephosphate isomerase</fullName>
        <shortName evidence="7">TIM</shortName>
        <shortName evidence="7">TPI</shortName>
        <ecNumber evidence="7 8">5.3.1.1</ecNumber>
    </recommendedName>
    <alternativeName>
        <fullName evidence="7">Triose-phosphate isomerase</fullName>
    </alternativeName>
</protein>
<dbReference type="InterPro" id="IPR020861">
    <property type="entry name" value="Triosephosphate_isomerase_AS"/>
</dbReference>
<keyword evidence="5 7" id="KW-0324">Glycolysis</keyword>
<keyword evidence="3 7" id="KW-0312">Gluconeogenesis</keyword>
<evidence type="ECO:0000256" key="7">
    <source>
        <dbReference type="HAMAP-Rule" id="MF_00147"/>
    </source>
</evidence>